<evidence type="ECO:0000256" key="7">
    <source>
        <dbReference type="SAM" id="Phobius"/>
    </source>
</evidence>
<feature type="transmembrane region" description="Helical" evidence="7">
    <location>
        <begin position="45"/>
        <end position="68"/>
    </location>
</feature>
<dbReference type="OrthoDB" id="3936451at2759"/>
<evidence type="ECO:0000256" key="1">
    <source>
        <dbReference type="ARBA" id="ARBA00004141"/>
    </source>
</evidence>
<keyword evidence="3 7" id="KW-1133">Transmembrane helix</keyword>
<dbReference type="PANTHER" id="PTHR33048">
    <property type="entry name" value="PTH11-LIKE INTEGRAL MEMBRANE PROTEIN (AFU_ORTHOLOGUE AFUA_5G11245)"/>
    <property type="match status" value="1"/>
</dbReference>
<feature type="domain" description="Rhodopsin" evidence="8">
    <location>
        <begin position="29"/>
        <end position="267"/>
    </location>
</feature>
<feature type="transmembrane region" description="Helical" evidence="7">
    <location>
        <begin position="206"/>
        <end position="230"/>
    </location>
</feature>
<comment type="subcellular location">
    <subcellularLocation>
        <location evidence="1">Membrane</location>
        <topology evidence="1">Multi-pass membrane protein</topology>
    </subcellularLocation>
</comment>
<feature type="transmembrane region" description="Helical" evidence="7">
    <location>
        <begin position="88"/>
        <end position="112"/>
    </location>
</feature>
<evidence type="ECO:0000259" key="8">
    <source>
        <dbReference type="Pfam" id="PF20684"/>
    </source>
</evidence>
<feature type="region of interest" description="Disordered" evidence="6">
    <location>
        <begin position="285"/>
        <end position="305"/>
    </location>
</feature>
<dbReference type="EMBL" id="JAAGWQ010000103">
    <property type="protein sequence ID" value="KAF5667225.1"/>
    <property type="molecule type" value="Genomic_DNA"/>
</dbReference>
<gene>
    <name evidence="9" type="ORF">FHETE_5928</name>
</gene>
<comment type="similarity">
    <text evidence="5">Belongs to the SAT4 family.</text>
</comment>
<evidence type="ECO:0000256" key="3">
    <source>
        <dbReference type="ARBA" id="ARBA00022989"/>
    </source>
</evidence>
<dbReference type="GO" id="GO:0016020">
    <property type="term" value="C:membrane"/>
    <property type="evidence" value="ECO:0007669"/>
    <property type="project" value="UniProtKB-SubCell"/>
</dbReference>
<feature type="transmembrane region" description="Helical" evidence="7">
    <location>
        <begin position="12"/>
        <end position="33"/>
    </location>
</feature>
<evidence type="ECO:0000313" key="9">
    <source>
        <dbReference type="EMBL" id="KAF5667225.1"/>
    </source>
</evidence>
<feature type="transmembrane region" description="Helical" evidence="7">
    <location>
        <begin position="166"/>
        <end position="194"/>
    </location>
</feature>
<reference evidence="9 10" key="1">
    <citation type="submission" date="2020-05" db="EMBL/GenBank/DDBJ databases">
        <title>Identification and distribution of gene clusters putatively required for synthesis of sphingolipid metabolism inhibitors in phylogenetically diverse species of the filamentous fungus Fusarium.</title>
        <authorList>
            <person name="Kim H.-S."/>
            <person name="Busman M."/>
            <person name="Brown D.W."/>
            <person name="Divon H."/>
            <person name="Uhlig S."/>
            <person name="Proctor R.H."/>
        </authorList>
    </citation>
    <scope>NUCLEOTIDE SEQUENCE [LARGE SCALE GENOMIC DNA]</scope>
    <source>
        <strain evidence="9 10">NRRL 20693</strain>
    </source>
</reference>
<sequence>MTSHVETRGPELLVVNVVFWSLAFITCLLRAYVRCFIVKAFRIDDWLMVLATIFFTTYATFSTVGVTFGTGRHHDDLTMDQIYTAMMCWWFCYLFYCLAMISCKLSIGYFLLRVTTNKLQRWTIYIAMFSTALSGAIFFFVTVFQCNPVSFFWNKDQEGRCVSPDIIIALAALYSVFAVISDLVFAVLPGIIVWNLQLHKKTKYSLIPLLAMGCVASAAVIARFPYLAYFRKPDFLWNTLDIAIWSTIEQGLAITASSLATLRPLLKLAGFRMGFTSKPLSVGPSGYMSSPRTPGPGTGNGFGRGDAYTLSSVSRPGAAESRGKDFESAFPGESGIGIKKEIKWEVEISQEARSESQEELRSPYTWKNKPTSHWDA</sequence>
<dbReference type="InterPro" id="IPR052337">
    <property type="entry name" value="SAT4-like"/>
</dbReference>
<keyword evidence="2 7" id="KW-0812">Transmembrane</keyword>
<feature type="region of interest" description="Disordered" evidence="6">
    <location>
        <begin position="349"/>
        <end position="376"/>
    </location>
</feature>
<evidence type="ECO:0000256" key="4">
    <source>
        <dbReference type="ARBA" id="ARBA00023136"/>
    </source>
</evidence>
<evidence type="ECO:0000256" key="2">
    <source>
        <dbReference type="ARBA" id="ARBA00022692"/>
    </source>
</evidence>
<evidence type="ECO:0000256" key="6">
    <source>
        <dbReference type="SAM" id="MobiDB-lite"/>
    </source>
</evidence>
<keyword evidence="4 7" id="KW-0472">Membrane</keyword>
<dbReference type="InterPro" id="IPR049326">
    <property type="entry name" value="Rhodopsin_dom_fungi"/>
</dbReference>
<name>A0A8H5T7S7_FUSHE</name>
<evidence type="ECO:0000256" key="5">
    <source>
        <dbReference type="ARBA" id="ARBA00038359"/>
    </source>
</evidence>
<keyword evidence="10" id="KW-1185">Reference proteome</keyword>
<dbReference type="Proteomes" id="UP000567885">
    <property type="component" value="Unassembled WGS sequence"/>
</dbReference>
<feature type="compositionally biased region" description="Basic and acidic residues" evidence="6">
    <location>
        <begin position="349"/>
        <end position="361"/>
    </location>
</feature>
<evidence type="ECO:0000313" key="10">
    <source>
        <dbReference type="Proteomes" id="UP000567885"/>
    </source>
</evidence>
<feature type="transmembrane region" description="Helical" evidence="7">
    <location>
        <begin position="124"/>
        <end position="146"/>
    </location>
</feature>
<protein>
    <submittedName>
        <fullName evidence="9">Integral membrane protein PTH11</fullName>
    </submittedName>
</protein>
<dbReference type="AlphaFoldDB" id="A0A8H5T7S7"/>
<dbReference type="Pfam" id="PF20684">
    <property type="entry name" value="Fung_rhodopsin"/>
    <property type="match status" value="1"/>
</dbReference>
<organism evidence="9 10">
    <name type="scientific">Fusarium heterosporum</name>
    <dbReference type="NCBI Taxonomy" id="42747"/>
    <lineage>
        <taxon>Eukaryota</taxon>
        <taxon>Fungi</taxon>
        <taxon>Dikarya</taxon>
        <taxon>Ascomycota</taxon>
        <taxon>Pezizomycotina</taxon>
        <taxon>Sordariomycetes</taxon>
        <taxon>Hypocreomycetidae</taxon>
        <taxon>Hypocreales</taxon>
        <taxon>Nectriaceae</taxon>
        <taxon>Fusarium</taxon>
        <taxon>Fusarium heterosporum species complex</taxon>
    </lineage>
</organism>
<proteinExistence type="inferred from homology"/>
<accession>A0A8H5T7S7</accession>
<comment type="caution">
    <text evidence="9">The sequence shown here is derived from an EMBL/GenBank/DDBJ whole genome shotgun (WGS) entry which is preliminary data.</text>
</comment>
<dbReference type="PANTHER" id="PTHR33048:SF96">
    <property type="entry name" value="INTEGRAL MEMBRANE PROTEIN"/>
    <property type="match status" value="1"/>
</dbReference>